<protein>
    <submittedName>
        <fullName evidence="2">Uncharacterized protein</fullName>
    </submittedName>
</protein>
<evidence type="ECO:0000256" key="1">
    <source>
        <dbReference type="SAM" id="MobiDB-lite"/>
    </source>
</evidence>
<evidence type="ECO:0000313" key="3">
    <source>
        <dbReference type="Proteomes" id="UP000321328"/>
    </source>
</evidence>
<keyword evidence="3" id="KW-1185">Reference proteome</keyword>
<dbReference type="RefSeq" id="WP_037057942.1">
    <property type="nucleotide sequence ID" value="NZ_AUII01000041.1"/>
</dbReference>
<organism evidence="2 3">
    <name type="scientific">Pseudonocardia asaccharolytica DSM 44247 = NBRC 16224</name>
    <dbReference type="NCBI Taxonomy" id="1123024"/>
    <lineage>
        <taxon>Bacteria</taxon>
        <taxon>Bacillati</taxon>
        <taxon>Actinomycetota</taxon>
        <taxon>Actinomycetes</taxon>
        <taxon>Pseudonocardiales</taxon>
        <taxon>Pseudonocardiaceae</taxon>
        <taxon>Pseudonocardia</taxon>
    </lineage>
</organism>
<dbReference type="STRING" id="1123024.GCA_000423625_04704"/>
<accession>A0A511D5V5</accession>
<dbReference type="EMBL" id="BJVI01000060">
    <property type="protein sequence ID" value="GEL20172.1"/>
    <property type="molecule type" value="Genomic_DNA"/>
</dbReference>
<gene>
    <name evidence="2" type="ORF">PA7_40090</name>
</gene>
<dbReference type="AlphaFoldDB" id="A0A511D5V5"/>
<proteinExistence type="predicted"/>
<comment type="caution">
    <text evidence="2">The sequence shown here is derived from an EMBL/GenBank/DDBJ whole genome shotgun (WGS) entry which is preliminary data.</text>
</comment>
<dbReference type="OrthoDB" id="3579419at2"/>
<evidence type="ECO:0000313" key="2">
    <source>
        <dbReference type="EMBL" id="GEL20172.1"/>
    </source>
</evidence>
<dbReference type="Proteomes" id="UP000321328">
    <property type="component" value="Unassembled WGS sequence"/>
</dbReference>
<reference evidence="2 3" key="1">
    <citation type="submission" date="2019-07" db="EMBL/GenBank/DDBJ databases">
        <title>Whole genome shotgun sequence of Pseudonocardia asaccharolytica NBRC 16224.</title>
        <authorList>
            <person name="Hosoyama A."/>
            <person name="Uohara A."/>
            <person name="Ohji S."/>
            <person name="Ichikawa N."/>
        </authorList>
    </citation>
    <scope>NUCLEOTIDE SEQUENCE [LARGE SCALE GENOMIC DNA]</scope>
    <source>
        <strain evidence="2 3">NBRC 16224</strain>
    </source>
</reference>
<sequence length="81" mass="8086">MTVPQGRPRPPHDAPGTRPSGPSGAPPLDAVRASIAAAMAGLDELEDRPYAEHVAAFETVHAALGDALAAGTAPGQVPGRA</sequence>
<feature type="region of interest" description="Disordered" evidence="1">
    <location>
        <begin position="1"/>
        <end position="28"/>
    </location>
</feature>
<name>A0A511D5V5_9PSEU</name>